<comment type="similarity">
    <text evidence="2">Belongs to the CpsC/CapA family.</text>
</comment>
<dbReference type="OrthoDB" id="2360475at2"/>
<accession>A0A0H5SI33</accession>
<dbReference type="GO" id="GO:0005886">
    <property type="term" value="C:plasma membrane"/>
    <property type="evidence" value="ECO:0007669"/>
    <property type="project" value="UniProtKB-SubCell"/>
</dbReference>
<dbReference type="Proteomes" id="UP000236497">
    <property type="component" value="Unassembled WGS sequence"/>
</dbReference>
<keyword evidence="10" id="KW-1185">Reference proteome</keyword>
<keyword evidence="3" id="KW-1003">Cell membrane</keyword>
<dbReference type="PANTHER" id="PTHR32309">
    <property type="entry name" value="TYROSINE-PROTEIN KINASE"/>
    <property type="match status" value="1"/>
</dbReference>
<proteinExistence type="inferred from homology"/>
<sequence length="248" mass="27922">MYEKKYEVSEIEVKEILFLFLKRLWIIILTGIICAAGAFLISKYLIKPEYRSTASIYIINRQDASKTTYTDLQTGSQLTKDIMFMITSRAVLESVIEKLDIDMTPKELADLISVHNPEGTRVLEISIVNKNPYLAKELADTIAIVASQNLVNIMEIEKINILEDGNLPVYPSSPDISRNTVIGAVLGCVIACFLILALHLMNDRIKNADDIEKYLGITTLAVIPWDEEVKKKKPFASKNVYQQEGYAS</sequence>
<evidence type="ECO:0000313" key="10">
    <source>
        <dbReference type="Proteomes" id="UP000236497"/>
    </source>
</evidence>
<dbReference type="GO" id="GO:0004713">
    <property type="term" value="F:protein tyrosine kinase activity"/>
    <property type="evidence" value="ECO:0007669"/>
    <property type="project" value="TreeGrafter"/>
</dbReference>
<dbReference type="EMBL" id="CVTD020000022">
    <property type="protein sequence ID" value="CRZ35129.1"/>
    <property type="molecule type" value="Genomic_DNA"/>
</dbReference>
<feature type="domain" description="Polysaccharide chain length determinant N-terminal" evidence="8">
    <location>
        <begin position="10"/>
        <end position="99"/>
    </location>
</feature>
<dbReference type="Pfam" id="PF02706">
    <property type="entry name" value="Wzz"/>
    <property type="match status" value="1"/>
</dbReference>
<gene>
    <name evidence="9" type="ORF">HHT355_1930</name>
</gene>
<keyword evidence="4 7" id="KW-0812">Transmembrane</keyword>
<keyword evidence="5 7" id="KW-1133">Transmembrane helix</keyword>
<keyword evidence="6 7" id="KW-0472">Membrane</keyword>
<dbReference type="AlphaFoldDB" id="A0A0H5SI33"/>
<evidence type="ECO:0000313" key="9">
    <source>
        <dbReference type="EMBL" id="CRZ35129.1"/>
    </source>
</evidence>
<evidence type="ECO:0000256" key="7">
    <source>
        <dbReference type="SAM" id="Phobius"/>
    </source>
</evidence>
<name>A0A0H5SI33_HERHM</name>
<evidence type="ECO:0000256" key="2">
    <source>
        <dbReference type="ARBA" id="ARBA00006683"/>
    </source>
</evidence>
<evidence type="ECO:0000256" key="6">
    <source>
        <dbReference type="ARBA" id="ARBA00023136"/>
    </source>
</evidence>
<feature type="transmembrane region" description="Helical" evidence="7">
    <location>
        <begin position="181"/>
        <end position="201"/>
    </location>
</feature>
<evidence type="ECO:0000256" key="4">
    <source>
        <dbReference type="ARBA" id="ARBA00022692"/>
    </source>
</evidence>
<evidence type="ECO:0000256" key="3">
    <source>
        <dbReference type="ARBA" id="ARBA00022475"/>
    </source>
</evidence>
<reference evidence="9 10" key="1">
    <citation type="submission" date="2015-06" db="EMBL/GenBank/DDBJ databases">
        <authorList>
            <person name="Wibberg Daniel"/>
        </authorList>
    </citation>
    <scope>NUCLEOTIDE SEQUENCE [LARGE SCALE GENOMIC DNA]</scope>
    <source>
        <strain evidence="9 10">T3/55T</strain>
    </source>
</reference>
<evidence type="ECO:0000256" key="1">
    <source>
        <dbReference type="ARBA" id="ARBA00004651"/>
    </source>
</evidence>
<protein>
    <recommendedName>
        <fullName evidence="8">Polysaccharide chain length determinant N-terminal domain-containing protein</fullName>
    </recommendedName>
</protein>
<comment type="subcellular location">
    <subcellularLocation>
        <location evidence="1">Cell membrane</location>
        <topology evidence="1">Multi-pass membrane protein</topology>
    </subcellularLocation>
</comment>
<dbReference type="RefSeq" id="WP_103203223.1">
    <property type="nucleotide sequence ID" value="NZ_CVTD020000022.1"/>
</dbReference>
<evidence type="ECO:0000259" key="8">
    <source>
        <dbReference type="Pfam" id="PF02706"/>
    </source>
</evidence>
<evidence type="ECO:0000256" key="5">
    <source>
        <dbReference type="ARBA" id="ARBA00022989"/>
    </source>
</evidence>
<organism evidence="9 10">
    <name type="scientific">Herbinix hemicellulosilytica</name>
    <dbReference type="NCBI Taxonomy" id="1564487"/>
    <lineage>
        <taxon>Bacteria</taxon>
        <taxon>Bacillati</taxon>
        <taxon>Bacillota</taxon>
        <taxon>Clostridia</taxon>
        <taxon>Lachnospirales</taxon>
        <taxon>Lachnospiraceae</taxon>
        <taxon>Herbinix</taxon>
    </lineage>
</organism>
<dbReference type="PANTHER" id="PTHR32309:SF13">
    <property type="entry name" value="FERRIC ENTEROBACTIN TRANSPORT PROTEIN FEPE"/>
    <property type="match status" value="1"/>
</dbReference>
<feature type="transmembrane region" description="Helical" evidence="7">
    <location>
        <begin position="24"/>
        <end position="46"/>
    </location>
</feature>
<dbReference type="InterPro" id="IPR003856">
    <property type="entry name" value="LPS_length_determ_N"/>
</dbReference>
<dbReference type="InterPro" id="IPR050445">
    <property type="entry name" value="Bact_polysacc_biosynth/exp"/>
</dbReference>